<evidence type="ECO:0000313" key="16">
    <source>
        <dbReference type="Proteomes" id="UP000236291"/>
    </source>
</evidence>
<proteinExistence type="inferred from homology"/>
<name>A0A2K3NI64_TRIPR</name>
<dbReference type="ExpressionAtlas" id="A0A2K3NI64">
    <property type="expression patterns" value="baseline"/>
</dbReference>
<evidence type="ECO:0000256" key="1">
    <source>
        <dbReference type="ARBA" id="ARBA00004229"/>
    </source>
</evidence>
<evidence type="ECO:0000256" key="13">
    <source>
        <dbReference type="RuleBase" id="RU361145"/>
    </source>
</evidence>
<feature type="domain" description="Ferritin-like diiron" evidence="14">
    <location>
        <begin position="69"/>
        <end position="137"/>
    </location>
</feature>
<comment type="catalytic activity">
    <reaction evidence="11 13">
        <text>4 Fe(2+) + O2 + 4 H(+) = 4 Fe(3+) + 2 H2O</text>
        <dbReference type="Rhea" id="RHEA:11148"/>
        <dbReference type="ChEBI" id="CHEBI:15377"/>
        <dbReference type="ChEBI" id="CHEBI:15378"/>
        <dbReference type="ChEBI" id="CHEBI:15379"/>
        <dbReference type="ChEBI" id="CHEBI:29033"/>
        <dbReference type="ChEBI" id="CHEBI:29034"/>
        <dbReference type="EC" id="1.16.3.1"/>
    </reaction>
</comment>
<dbReference type="PROSITE" id="PS50905">
    <property type="entry name" value="FERRITIN_LIKE"/>
    <property type="match status" value="1"/>
</dbReference>
<dbReference type="PANTHER" id="PTHR11431:SF101">
    <property type="entry name" value="FERRITIN-2, CHLOROPLASTIC"/>
    <property type="match status" value="1"/>
</dbReference>
<dbReference type="GO" id="GO:0006826">
    <property type="term" value="P:iron ion transport"/>
    <property type="evidence" value="ECO:0007669"/>
    <property type="project" value="InterPro"/>
</dbReference>
<evidence type="ECO:0000256" key="9">
    <source>
        <dbReference type="ARBA" id="ARBA00025111"/>
    </source>
</evidence>
<protein>
    <recommendedName>
        <fullName evidence="13">Ferritin</fullName>
        <ecNumber evidence="13">1.16.3.1</ecNumber>
    </recommendedName>
</protein>
<keyword evidence="13" id="KW-0560">Oxidoreductase</keyword>
<keyword evidence="7" id="KW-0809">Transit peptide</keyword>
<comment type="function">
    <text evidence="13">Stores iron in a soluble, non-toxic, readily available form. Important for iron homeostasis. Iron is taken up in the ferrous form and deposited as ferric hydroxides after oxidation.</text>
</comment>
<evidence type="ECO:0000256" key="7">
    <source>
        <dbReference type="ARBA" id="ARBA00022946"/>
    </source>
</evidence>
<evidence type="ECO:0000256" key="12">
    <source>
        <dbReference type="PIRSR" id="PIRSR601519-1"/>
    </source>
</evidence>
<comment type="subunit">
    <text evidence="10">Oligomer of 24 subunits. There are two types of subunits: L (light) chain and H (heavy) chain. The major chain can be light or heavy, depending on the species and tissue type. The functional molecule forms a roughly spherical shell with a diameter of 12 nm and contains a central cavity into which the insoluble mineral iron core is deposited.</text>
</comment>
<evidence type="ECO:0000256" key="6">
    <source>
        <dbReference type="ARBA" id="ARBA00022723"/>
    </source>
</evidence>
<evidence type="ECO:0000256" key="10">
    <source>
        <dbReference type="ARBA" id="ARBA00026060"/>
    </source>
</evidence>
<dbReference type="GO" id="GO:0008199">
    <property type="term" value="F:ferric iron binding"/>
    <property type="evidence" value="ECO:0007669"/>
    <property type="project" value="InterPro"/>
</dbReference>
<keyword evidence="8 12" id="KW-0408">Iron</keyword>
<dbReference type="AlphaFoldDB" id="A0A2K3NI64"/>
<organism evidence="15 16">
    <name type="scientific">Trifolium pratense</name>
    <name type="common">Red clover</name>
    <dbReference type="NCBI Taxonomy" id="57577"/>
    <lineage>
        <taxon>Eukaryota</taxon>
        <taxon>Viridiplantae</taxon>
        <taxon>Streptophyta</taxon>
        <taxon>Embryophyta</taxon>
        <taxon>Tracheophyta</taxon>
        <taxon>Spermatophyta</taxon>
        <taxon>Magnoliopsida</taxon>
        <taxon>eudicotyledons</taxon>
        <taxon>Gunneridae</taxon>
        <taxon>Pentapetalae</taxon>
        <taxon>rosids</taxon>
        <taxon>fabids</taxon>
        <taxon>Fabales</taxon>
        <taxon>Fabaceae</taxon>
        <taxon>Papilionoideae</taxon>
        <taxon>50 kb inversion clade</taxon>
        <taxon>NPAAA clade</taxon>
        <taxon>Hologalegina</taxon>
        <taxon>IRL clade</taxon>
        <taxon>Trifolieae</taxon>
        <taxon>Trifolium</taxon>
    </lineage>
</organism>
<dbReference type="Pfam" id="PF00210">
    <property type="entry name" value="Ferritin"/>
    <property type="match status" value="1"/>
</dbReference>
<evidence type="ECO:0000256" key="5">
    <source>
        <dbReference type="ARBA" id="ARBA00022640"/>
    </source>
</evidence>
<dbReference type="GO" id="GO:0004322">
    <property type="term" value="F:ferroxidase activity"/>
    <property type="evidence" value="ECO:0007669"/>
    <property type="project" value="UniProtKB-EC"/>
</dbReference>
<dbReference type="EC" id="1.16.3.1" evidence="13"/>
<comment type="similarity">
    <text evidence="2 13">Belongs to the ferritin family.</text>
</comment>
<dbReference type="STRING" id="57577.A0A2K3NI64"/>
<keyword evidence="3 13" id="KW-0409">Iron storage</keyword>
<dbReference type="SUPFAM" id="SSF47240">
    <property type="entry name" value="Ferritin-like"/>
    <property type="match status" value="1"/>
</dbReference>
<dbReference type="InterPro" id="IPR001519">
    <property type="entry name" value="Ferritin"/>
</dbReference>
<comment type="subcellular location">
    <subcellularLocation>
        <location evidence="1">Plastid</location>
        <location evidence="1">Chloroplast</location>
    </subcellularLocation>
</comment>
<feature type="binding site" evidence="12">
    <location>
        <position position="121"/>
    </location>
    <ligand>
        <name>Fe cation</name>
        <dbReference type="ChEBI" id="CHEBI:24875"/>
        <label>1</label>
    </ligand>
</feature>
<dbReference type="InterPro" id="IPR009078">
    <property type="entry name" value="Ferritin-like_SF"/>
</dbReference>
<evidence type="ECO:0000256" key="4">
    <source>
        <dbReference type="ARBA" id="ARBA00022528"/>
    </source>
</evidence>
<dbReference type="EMBL" id="ASHM01021697">
    <property type="protein sequence ID" value="PNY02703.1"/>
    <property type="molecule type" value="Genomic_DNA"/>
</dbReference>
<dbReference type="InterPro" id="IPR008331">
    <property type="entry name" value="Ferritin_DPS_dom"/>
</dbReference>
<comment type="function">
    <text evidence="9">Stores iron in a soluble, non-toxic, readily available form. Important for iron homeostasis. Has ferroxidase activity. Iron is taken up in the ferrous form and deposited as ferric hydroxides after oxidation.</text>
</comment>
<evidence type="ECO:0000259" key="14">
    <source>
        <dbReference type="PROSITE" id="PS50905"/>
    </source>
</evidence>
<evidence type="ECO:0000256" key="8">
    <source>
        <dbReference type="ARBA" id="ARBA00023004"/>
    </source>
</evidence>
<sequence length="137" mass="15427">MGHGAKNLTFSSSSFNLSKEGDRKKDLKMFAASANAPTTLTGVIFEPFEEVKKDILAVPIAHNVSLARQNFQDESESAINEQINVEYNVSYVYHSLFAYFDRDNVALKGLAKFFKESSEEEREHAEKLIKYQVGVTL</sequence>
<keyword evidence="4" id="KW-0150">Chloroplast</keyword>
<keyword evidence="6 12" id="KW-0479">Metal-binding</keyword>
<reference evidence="15 16" key="1">
    <citation type="journal article" date="2014" name="Am. J. Bot.">
        <title>Genome assembly and annotation for red clover (Trifolium pratense; Fabaceae).</title>
        <authorList>
            <person name="Istvanek J."/>
            <person name="Jaros M."/>
            <person name="Krenek A."/>
            <person name="Repkova J."/>
        </authorList>
    </citation>
    <scope>NUCLEOTIDE SEQUENCE [LARGE SCALE GENOMIC DNA]</scope>
    <source>
        <strain evidence="16">cv. Tatra</strain>
        <tissue evidence="15">Young leaves</tissue>
    </source>
</reference>
<feature type="binding site" evidence="12">
    <location>
        <position position="86"/>
    </location>
    <ligand>
        <name>Fe cation</name>
        <dbReference type="ChEBI" id="CHEBI:24875"/>
        <label>1</label>
    </ligand>
</feature>
<dbReference type="GO" id="GO:0006879">
    <property type="term" value="P:intracellular iron ion homeostasis"/>
    <property type="evidence" value="ECO:0007669"/>
    <property type="project" value="UniProtKB-KW"/>
</dbReference>
<evidence type="ECO:0000256" key="2">
    <source>
        <dbReference type="ARBA" id="ARBA00007513"/>
    </source>
</evidence>
<evidence type="ECO:0000313" key="15">
    <source>
        <dbReference type="EMBL" id="PNY02703.1"/>
    </source>
</evidence>
<evidence type="ECO:0000256" key="11">
    <source>
        <dbReference type="ARBA" id="ARBA00047990"/>
    </source>
</evidence>
<dbReference type="Proteomes" id="UP000236291">
    <property type="component" value="Unassembled WGS sequence"/>
</dbReference>
<dbReference type="Gene3D" id="1.20.1260.10">
    <property type="match status" value="1"/>
</dbReference>
<dbReference type="GO" id="GO:0008198">
    <property type="term" value="F:ferrous iron binding"/>
    <property type="evidence" value="ECO:0007669"/>
    <property type="project" value="TreeGrafter"/>
</dbReference>
<dbReference type="GO" id="GO:0009507">
    <property type="term" value="C:chloroplast"/>
    <property type="evidence" value="ECO:0007669"/>
    <property type="project" value="UniProtKB-SubCell"/>
</dbReference>
<keyword evidence="5" id="KW-0934">Plastid</keyword>
<accession>A0A2K3NI64</accession>
<reference evidence="15 16" key="2">
    <citation type="journal article" date="2017" name="Front. Plant Sci.">
        <title>Gene Classification and Mining of Molecular Markers Useful in Red Clover (Trifolium pratense) Breeding.</title>
        <authorList>
            <person name="Istvanek J."/>
            <person name="Dluhosova J."/>
            <person name="Dluhos P."/>
            <person name="Patkova L."/>
            <person name="Nedelnik J."/>
            <person name="Repkova J."/>
        </authorList>
    </citation>
    <scope>NUCLEOTIDE SEQUENCE [LARGE SCALE GENOMIC DNA]</scope>
    <source>
        <strain evidence="16">cv. Tatra</strain>
        <tissue evidence="15">Young leaves</tissue>
    </source>
</reference>
<dbReference type="InterPro" id="IPR012347">
    <property type="entry name" value="Ferritin-like"/>
</dbReference>
<gene>
    <name evidence="15" type="primary">ferritin-3</name>
    <name evidence="15" type="ORF">L195_g026022</name>
</gene>
<dbReference type="InterPro" id="IPR009040">
    <property type="entry name" value="Ferritin-like_diiron"/>
</dbReference>
<feature type="binding site" evidence="12">
    <location>
        <position position="124"/>
    </location>
    <ligand>
        <name>Fe cation</name>
        <dbReference type="ChEBI" id="CHEBI:24875"/>
        <label>1</label>
    </ligand>
</feature>
<evidence type="ECO:0000256" key="3">
    <source>
        <dbReference type="ARBA" id="ARBA00022434"/>
    </source>
</evidence>
<dbReference type="PANTHER" id="PTHR11431">
    <property type="entry name" value="FERRITIN"/>
    <property type="match status" value="1"/>
</dbReference>
<comment type="caution">
    <text evidence="15">The sequence shown here is derived from an EMBL/GenBank/DDBJ whole genome shotgun (WGS) entry which is preliminary data.</text>
</comment>